<dbReference type="InterPro" id="IPR036866">
    <property type="entry name" value="RibonucZ/Hydroxyglut_hydro"/>
</dbReference>
<accession>A0A6A4W6Z4</accession>
<dbReference type="Proteomes" id="UP000440578">
    <property type="component" value="Unassembled WGS sequence"/>
</dbReference>
<dbReference type="InterPro" id="IPR047921">
    <property type="entry name" value="LACTB2-like_MBL-fold"/>
</dbReference>
<evidence type="ECO:0000256" key="2">
    <source>
        <dbReference type="ARBA" id="ARBA00022723"/>
    </source>
</evidence>
<dbReference type="EMBL" id="VIIS01001359">
    <property type="protein sequence ID" value="KAF0299504.1"/>
    <property type="molecule type" value="Genomic_DNA"/>
</dbReference>
<sequence length="288" mass="31598">MQGQLTPLPGVTALSDTVTRVLGCNPSPMTLQGTNTYLVGTGKRRVLVDTGSSGVPEYVDRLEGVLREADVQLQEIVITHWHSDHVGGLADLRRRLGDIPARKFPRPEAADAPGVEPLNDGEVITTEGATLRVVHTPGHTTDHVVLHMSEGNIIFSGDCILGETTAVFEDLADYMASLELLLQLRPSAIYPGHGPVVQNPIEKIQFYMDHRREREQQILAALRNAESASCTVTDIVTAVYTDIPVYMRRPASVNVEHHLSKLVKDGLVSEEHGSYSLRERHGPPDREP</sequence>
<keyword evidence="8" id="KW-1185">Reference proteome</keyword>
<dbReference type="GO" id="GO:0003727">
    <property type="term" value="F:single-stranded RNA binding"/>
    <property type="evidence" value="ECO:0007669"/>
    <property type="project" value="TreeGrafter"/>
</dbReference>
<dbReference type="InterPro" id="IPR001279">
    <property type="entry name" value="Metallo-B-lactamas"/>
</dbReference>
<dbReference type="Gene3D" id="1.10.10.10">
    <property type="entry name" value="Winged helix-like DNA-binding domain superfamily/Winged helix DNA-binding domain"/>
    <property type="match status" value="1"/>
</dbReference>
<reference evidence="7 8" key="1">
    <citation type="submission" date="2019-07" db="EMBL/GenBank/DDBJ databases">
        <title>Draft genome assembly of a fouling barnacle, Amphibalanus amphitrite (Darwin, 1854): The first reference genome for Thecostraca.</title>
        <authorList>
            <person name="Kim W."/>
        </authorList>
    </citation>
    <scope>NUCLEOTIDE SEQUENCE [LARGE SCALE GENOMIC DNA]</scope>
    <source>
        <strain evidence="7">SNU_AA5</strain>
        <tissue evidence="7">Soma without cirri and trophi</tissue>
    </source>
</reference>
<keyword evidence="4" id="KW-0862">Zinc</keyword>
<evidence type="ECO:0000313" key="7">
    <source>
        <dbReference type="EMBL" id="KAF0299504.1"/>
    </source>
</evidence>
<dbReference type="Pfam" id="PF00753">
    <property type="entry name" value="Lactamase_B"/>
    <property type="match status" value="1"/>
</dbReference>
<dbReference type="CDD" id="cd07722">
    <property type="entry name" value="LACTB2-like_MBL-fold"/>
    <property type="match status" value="1"/>
</dbReference>
<keyword evidence="2" id="KW-0479">Metal-binding</keyword>
<evidence type="ECO:0000256" key="3">
    <source>
        <dbReference type="ARBA" id="ARBA00022801"/>
    </source>
</evidence>
<evidence type="ECO:0000256" key="5">
    <source>
        <dbReference type="ARBA" id="ARBA00069358"/>
    </source>
</evidence>
<gene>
    <name evidence="7" type="primary">lactb2</name>
    <name evidence="7" type="ORF">FJT64_003475</name>
</gene>
<dbReference type="OrthoDB" id="17458at2759"/>
<evidence type="ECO:0000256" key="4">
    <source>
        <dbReference type="ARBA" id="ARBA00022833"/>
    </source>
</evidence>
<proteinExistence type="inferred from homology"/>
<dbReference type="GO" id="GO:0005759">
    <property type="term" value="C:mitochondrial matrix"/>
    <property type="evidence" value="ECO:0007669"/>
    <property type="project" value="TreeGrafter"/>
</dbReference>
<dbReference type="PANTHER" id="PTHR23131">
    <property type="entry name" value="ENDORIBONUCLEASE LACTB2"/>
    <property type="match status" value="1"/>
</dbReference>
<comment type="similarity">
    <text evidence="1">Belongs to the metallo-beta-lactamase superfamily. Glyoxalase II family.</text>
</comment>
<dbReference type="SMART" id="SM00849">
    <property type="entry name" value="Lactamase_B"/>
    <property type="match status" value="1"/>
</dbReference>
<evidence type="ECO:0000259" key="6">
    <source>
        <dbReference type="SMART" id="SM00849"/>
    </source>
</evidence>
<keyword evidence="3" id="KW-0378">Hydrolase</keyword>
<protein>
    <recommendedName>
        <fullName evidence="5">Beta-lactamase-like protein 2 homolog</fullName>
    </recommendedName>
</protein>
<dbReference type="GO" id="GO:0004521">
    <property type="term" value="F:RNA endonuclease activity"/>
    <property type="evidence" value="ECO:0007669"/>
    <property type="project" value="TreeGrafter"/>
</dbReference>
<organism evidence="7 8">
    <name type="scientific">Amphibalanus amphitrite</name>
    <name type="common">Striped barnacle</name>
    <name type="synonym">Balanus amphitrite</name>
    <dbReference type="NCBI Taxonomy" id="1232801"/>
    <lineage>
        <taxon>Eukaryota</taxon>
        <taxon>Metazoa</taxon>
        <taxon>Ecdysozoa</taxon>
        <taxon>Arthropoda</taxon>
        <taxon>Crustacea</taxon>
        <taxon>Multicrustacea</taxon>
        <taxon>Cirripedia</taxon>
        <taxon>Thoracica</taxon>
        <taxon>Thoracicalcarea</taxon>
        <taxon>Balanomorpha</taxon>
        <taxon>Balanoidea</taxon>
        <taxon>Balanidae</taxon>
        <taxon>Amphibalaninae</taxon>
        <taxon>Amphibalanus</taxon>
    </lineage>
</organism>
<dbReference type="AlphaFoldDB" id="A0A6A4W6Z4"/>
<feature type="domain" description="Metallo-beta-lactamase" evidence="6">
    <location>
        <begin position="33"/>
        <end position="193"/>
    </location>
</feature>
<dbReference type="GO" id="GO:0016787">
    <property type="term" value="F:hydrolase activity"/>
    <property type="evidence" value="ECO:0007669"/>
    <property type="project" value="UniProtKB-KW"/>
</dbReference>
<comment type="caution">
    <text evidence="7">The sequence shown here is derived from an EMBL/GenBank/DDBJ whole genome shotgun (WGS) entry which is preliminary data.</text>
</comment>
<name>A0A6A4W6Z4_AMPAM</name>
<dbReference type="FunFam" id="3.60.15.10:FF:000017">
    <property type="entry name" value="Lactamase beta 2"/>
    <property type="match status" value="1"/>
</dbReference>
<dbReference type="InterPro" id="IPR050662">
    <property type="entry name" value="Sec-metab_biosynth-thioest"/>
</dbReference>
<dbReference type="SUPFAM" id="SSF56281">
    <property type="entry name" value="Metallo-hydrolase/oxidoreductase"/>
    <property type="match status" value="1"/>
</dbReference>
<dbReference type="GO" id="GO:0031123">
    <property type="term" value="P:RNA 3'-end processing"/>
    <property type="evidence" value="ECO:0007669"/>
    <property type="project" value="UniProtKB-ARBA"/>
</dbReference>
<dbReference type="PANTHER" id="PTHR23131:SF0">
    <property type="entry name" value="ENDORIBONUCLEASE LACTB2"/>
    <property type="match status" value="1"/>
</dbReference>
<dbReference type="Pfam" id="PF17778">
    <property type="entry name" value="WHD_BLACT"/>
    <property type="match status" value="1"/>
</dbReference>
<dbReference type="InterPro" id="IPR041516">
    <property type="entry name" value="LACTB2_WH"/>
</dbReference>
<dbReference type="InterPro" id="IPR036388">
    <property type="entry name" value="WH-like_DNA-bd_sf"/>
</dbReference>
<evidence type="ECO:0000256" key="1">
    <source>
        <dbReference type="ARBA" id="ARBA00006759"/>
    </source>
</evidence>
<dbReference type="Gene3D" id="3.60.15.10">
    <property type="entry name" value="Ribonuclease Z/Hydroxyacylglutathione hydrolase-like"/>
    <property type="match status" value="1"/>
</dbReference>
<evidence type="ECO:0000313" key="8">
    <source>
        <dbReference type="Proteomes" id="UP000440578"/>
    </source>
</evidence>
<dbReference type="GO" id="GO:0046872">
    <property type="term" value="F:metal ion binding"/>
    <property type="evidence" value="ECO:0007669"/>
    <property type="project" value="UniProtKB-KW"/>
</dbReference>